<dbReference type="EMBL" id="JAOTEM010000002">
    <property type="protein sequence ID" value="MCU7617646.1"/>
    <property type="molecule type" value="Genomic_DNA"/>
</dbReference>
<organism evidence="2 3">
    <name type="scientific">Chryseobacterium edaphi</name>
    <dbReference type="NCBI Taxonomy" id="2976532"/>
    <lineage>
        <taxon>Bacteria</taxon>
        <taxon>Pseudomonadati</taxon>
        <taxon>Bacteroidota</taxon>
        <taxon>Flavobacteriia</taxon>
        <taxon>Flavobacteriales</taxon>
        <taxon>Weeksellaceae</taxon>
        <taxon>Chryseobacterium group</taxon>
        <taxon>Chryseobacterium</taxon>
    </lineage>
</organism>
<gene>
    <name evidence="2" type="ORF">NZ698_10595</name>
</gene>
<evidence type="ECO:0008006" key="4">
    <source>
        <dbReference type="Google" id="ProtNLM"/>
    </source>
</evidence>
<dbReference type="Proteomes" id="UP001208649">
    <property type="component" value="Unassembled WGS sequence"/>
</dbReference>
<dbReference type="RefSeq" id="WP_263003080.1">
    <property type="nucleotide sequence ID" value="NZ_JAOTEM010000002.1"/>
</dbReference>
<keyword evidence="3" id="KW-1185">Reference proteome</keyword>
<evidence type="ECO:0000313" key="3">
    <source>
        <dbReference type="Proteomes" id="UP001208649"/>
    </source>
</evidence>
<name>A0ABT2W610_9FLAO</name>
<feature type="coiled-coil region" evidence="1">
    <location>
        <begin position="208"/>
        <end position="235"/>
    </location>
</feature>
<protein>
    <recommendedName>
        <fullName evidence="4">DUF4340 domain-containing protein</fullName>
    </recommendedName>
</protein>
<accession>A0ABT2W610</accession>
<evidence type="ECO:0000313" key="2">
    <source>
        <dbReference type="EMBL" id="MCU7617646.1"/>
    </source>
</evidence>
<keyword evidence="1" id="KW-0175">Coiled coil</keyword>
<reference evidence="3" key="1">
    <citation type="submission" date="2023-07" db="EMBL/GenBank/DDBJ databases">
        <title>Chryseobacterium sp. strain PBS4-4 Genome sequencing and assembly.</title>
        <authorList>
            <person name="Jung Y."/>
        </authorList>
    </citation>
    <scope>NUCLEOTIDE SEQUENCE [LARGE SCALE GENOMIC DNA]</scope>
    <source>
        <strain evidence="3">PBS4-4</strain>
    </source>
</reference>
<proteinExistence type="predicted"/>
<sequence length="412" mass="48352">MKKKYIFLVIVFLIAATIYALLFHKDKALKFIPNNADVVVLVDVKKVTRQYIFALITHPSEWFKSGEKNKERISIHKSGMKIPDFIQIFHLKNTQFGDWYSILELEDKTKFVQFLKQNKFIKNGEKLFHKDGIFINVEDKTCIVGTSNAAFENIRNTFLSKQETNILNADQFIKNSAGSISYISESKITNFLININSDDIEVKSSEARDNFKSLISKLDRENQFLNAELDEKNVKSGLQFFNKDLKDSLHISYFKTNAELEEVNDTIISYGYDDNFNEIEKVSYQKIIQPNFIISLQNSDPEQTWKFFQNKKWINSQNQFTAIPIQPNRIVKKEKEIIVQTTRNPLQLSQKQKENYIFIKNSKLLSSSFLQLKSNRKKLLSNIYYIFYGNKSQDYLFKIKLTKNKLPLLLRW</sequence>
<comment type="caution">
    <text evidence="2">The sequence shown here is derived from an EMBL/GenBank/DDBJ whole genome shotgun (WGS) entry which is preliminary data.</text>
</comment>
<evidence type="ECO:0000256" key="1">
    <source>
        <dbReference type="SAM" id="Coils"/>
    </source>
</evidence>